<evidence type="ECO:0000259" key="2">
    <source>
        <dbReference type="Pfam" id="PF07607"/>
    </source>
</evidence>
<gene>
    <name evidence="3" type="ORF">Mal64_21800</name>
</gene>
<keyword evidence="4" id="KW-1185">Reference proteome</keyword>
<dbReference type="AlphaFoldDB" id="A0A5C5ZQW2"/>
<proteinExistence type="predicted"/>
<accession>A0A5C5ZQW2</accession>
<feature type="signal peptide" evidence="1">
    <location>
        <begin position="1"/>
        <end position="26"/>
    </location>
</feature>
<dbReference type="Proteomes" id="UP000315440">
    <property type="component" value="Unassembled WGS sequence"/>
</dbReference>
<evidence type="ECO:0000313" key="3">
    <source>
        <dbReference type="EMBL" id="TWT88693.1"/>
    </source>
</evidence>
<evidence type="ECO:0000256" key="1">
    <source>
        <dbReference type="SAM" id="SignalP"/>
    </source>
</evidence>
<dbReference type="EMBL" id="SJPQ01000002">
    <property type="protein sequence ID" value="TWT88693.1"/>
    <property type="molecule type" value="Genomic_DNA"/>
</dbReference>
<dbReference type="Pfam" id="PF07607">
    <property type="entry name" value="DUF1570"/>
    <property type="match status" value="1"/>
</dbReference>
<protein>
    <recommendedName>
        <fullName evidence="2">DUF1570 domain-containing protein</fullName>
    </recommendedName>
</protein>
<comment type="caution">
    <text evidence="3">The sequence shown here is derived from an EMBL/GenBank/DDBJ whole genome shotgun (WGS) entry which is preliminary data.</text>
</comment>
<organism evidence="3 4">
    <name type="scientific">Pseudobythopirellula maris</name>
    <dbReference type="NCBI Taxonomy" id="2527991"/>
    <lineage>
        <taxon>Bacteria</taxon>
        <taxon>Pseudomonadati</taxon>
        <taxon>Planctomycetota</taxon>
        <taxon>Planctomycetia</taxon>
        <taxon>Pirellulales</taxon>
        <taxon>Lacipirellulaceae</taxon>
        <taxon>Pseudobythopirellula</taxon>
    </lineage>
</organism>
<keyword evidence="1" id="KW-0732">Signal</keyword>
<dbReference type="InterPro" id="IPR011464">
    <property type="entry name" value="DUF1570"/>
</dbReference>
<feature type="chain" id="PRO_5022987600" description="DUF1570 domain-containing protein" evidence="1">
    <location>
        <begin position="27"/>
        <end position="383"/>
    </location>
</feature>
<sequence length="383" mass="43305" precursor="true">MPSALLNPRITLALLAAAAIAPPVRAMEHVVFNDEGVQRSVTGRVLLGGLRGDMLLEGRAGGLWLIDSKDVVSGESDAEPFEPLSTEELGERLLADLPDRYRLHTTEHYVVAYDTSREYAEWTSSLLEGLQRAFLAYWRKQGFELEEPHYPLPIIIHQSYDDYRAAVQKDIGDGGEGVVGYYSMKNNRVTMFDITGSQELRGSGRRGSRREITRMLSTPRAVPLVATIVHEATHQIAYNCGLQERYSDLPMWLVEGMAVYFEAPDAGSTRGWRGIGKVNYRRLDTFRRHAHQWNLASLTSLVADGARLRDPRTAGVAYADAWALNYYLIKYRPDDYVAYMKTLSKKKALEQDTAETRLAEFREHFGDLGPLLNDFLRRMSRVD</sequence>
<evidence type="ECO:0000313" key="4">
    <source>
        <dbReference type="Proteomes" id="UP000315440"/>
    </source>
</evidence>
<dbReference type="RefSeq" id="WP_146399964.1">
    <property type="nucleotide sequence ID" value="NZ_SJPQ01000002.1"/>
</dbReference>
<dbReference type="OrthoDB" id="291356at2"/>
<reference evidence="3 4" key="1">
    <citation type="submission" date="2019-02" db="EMBL/GenBank/DDBJ databases">
        <title>Deep-cultivation of Planctomycetes and their phenomic and genomic characterization uncovers novel biology.</title>
        <authorList>
            <person name="Wiegand S."/>
            <person name="Jogler M."/>
            <person name="Boedeker C."/>
            <person name="Pinto D."/>
            <person name="Vollmers J."/>
            <person name="Rivas-Marin E."/>
            <person name="Kohn T."/>
            <person name="Peeters S.H."/>
            <person name="Heuer A."/>
            <person name="Rast P."/>
            <person name="Oberbeckmann S."/>
            <person name="Bunk B."/>
            <person name="Jeske O."/>
            <person name="Meyerdierks A."/>
            <person name="Storesund J.E."/>
            <person name="Kallscheuer N."/>
            <person name="Luecker S."/>
            <person name="Lage O.M."/>
            <person name="Pohl T."/>
            <person name="Merkel B.J."/>
            <person name="Hornburger P."/>
            <person name="Mueller R.-W."/>
            <person name="Bruemmer F."/>
            <person name="Labrenz M."/>
            <person name="Spormann A.M."/>
            <person name="Op Den Camp H."/>
            <person name="Overmann J."/>
            <person name="Amann R."/>
            <person name="Jetten M.S.M."/>
            <person name="Mascher T."/>
            <person name="Medema M.H."/>
            <person name="Devos D.P."/>
            <person name="Kaster A.-K."/>
            <person name="Ovreas L."/>
            <person name="Rohde M."/>
            <person name="Galperin M.Y."/>
            <person name="Jogler C."/>
        </authorList>
    </citation>
    <scope>NUCLEOTIDE SEQUENCE [LARGE SCALE GENOMIC DNA]</scope>
    <source>
        <strain evidence="3 4">Mal64</strain>
    </source>
</reference>
<name>A0A5C5ZQW2_9BACT</name>
<feature type="domain" description="DUF1570" evidence="2">
    <location>
        <begin position="225"/>
        <end position="350"/>
    </location>
</feature>